<sequence length="79" mass="9175">MQENQTKYCTNWKSGSLAIASKQKVEDKLLRCSLGHPNGLQRDSLNSAIRKACSYMNFSFEKRQDKMRSRWSFGRAQID</sequence>
<organism evidence="1 2">
    <name type="scientific">Solanum commersonii</name>
    <name type="common">Commerson's wild potato</name>
    <name type="synonym">Commerson's nightshade</name>
    <dbReference type="NCBI Taxonomy" id="4109"/>
    <lineage>
        <taxon>Eukaryota</taxon>
        <taxon>Viridiplantae</taxon>
        <taxon>Streptophyta</taxon>
        <taxon>Embryophyta</taxon>
        <taxon>Tracheophyta</taxon>
        <taxon>Spermatophyta</taxon>
        <taxon>Magnoliopsida</taxon>
        <taxon>eudicotyledons</taxon>
        <taxon>Gunneridae</taxon>
        <taxon>Pentapetalae</taxon>
        <taxon>asterids</taxon>
        <taxon>lamiids</taxon>
        <taxon>Solanales</taxon>
        <taxon>Solanaceae</taxon>
        <taxon>Solanoideae</taxon>
        <taxon>Solaneae</taxon>
        <taxon>Solanum</taxon>
    </lineage>
</organism>
<proteinExistence type="predicted"/>
<evidence type="ECO:0000313" key="2">
    <source>
        <dbReference type="Proteomes" id="UP000824120"/>
    </source>
</evidence>
<comment type="caution">
    <text evidence="1">The sequence shown here is derived from an EMBL/GenBank/DDBJ whole genome shotgun (WGS) entry which is preliminary data.</text>
</comment>
<keyword evidence="2" id="KW-1185">Reference proteome</keyword>
<reference evidence="1 2" key="1">
    <citation type="submission" date="2020-09" db="EMBL/GenBank/DDBJ databases">
        <title>De no assembly of potato wild relative species, Solanum commersonii.</title>
        <authorList>
            <person name="Cho K."/>
        </authorList>
    </citation>
    <scope>NUCLEOTIDE SEQUENCE [LARGE SCALE GENOMIC DNA]</scope>
    <source>
        <strain evidence="1">LZ3.2</strain>
        <tissue evidence="1">Leaf</tissue>
    </source>
</reference>
<dbReference type="AlphaFoldDB" id="A0A9J5YV27"/>
<dbReference type="EMBL" id="JACXVP010000005">
    <property type="protein sequence ID" value="KAG5604425.1"/>
    <property type="molecule type" value="Genomic_DNA"/>
</dbReference>
<accession>A0A9J5YV27</accession>
<gene>
    <name evidence="1" type="ORF">H5410_025917</name>
</gene>
<name>A0A9J5YV27_SOLCO</name>
<dbReference type="Proteomes" id="UP000824120">
    <property type="component" value="Chromosome 5"/>
</dbReference>
<evidence type="ECO:0000313" key="1">
    <source>
        <dbReference type="EMBL" id="KAG5604425.1"/>
    </source>
</evidence>
<protein>
    <submittedName>
        <fullName evidence="1">Uncharacterized protein</fullName>
    </submittedName>
</protein>